<feature type="compositionally biased region" description="Low complexity" evidence="5">
    <location>
        <begin position="169"/>
        <end position="185"/>
    </location>
</feature>
<dbReference type="PROSITE" id="PS50908">
    <property type="entry name" value="RWD"/>
    <property type="match status" value="1"/>
</dbReference>
<dbReference type="Gene3D" id="1.20.120.1080">
    <property type="match status" value="1"/>
</dbReference>
<feature type="region of interest" description="Disordered" evidence="5">
    <location>
        <begin position="275"/>
        <end position="300"/>
    </location>
</feature>
<dbReference type="InterPro" id="IPR007502">
    <property type="entry name" value="Helicase-assoc_dom"/>
</dbReference>
<evidence type="ECO:0000256" key="5">
    <source>
        <dbReference type="SAM" id="MobiDB-lite"/>
    </source>
</evidence>
<protein>
    <recommendedName>
        <fullName evidence="11">RNA helicase</fullName>
    </recommendedName>
</protein>
<gene>
    <name evidence="9" type="ORF">ACHAWU_006672</name>
</gene>
<feature type="region of interest" description="Disordered" evidence="5">
    <location>
        <begin position="36"/>
        <end position="71"/>
    </location>
</feature>
<dbReference type="EMBL" id="JALLBG020000265">
    <property type="protein sequence ID" value="KAL3757465.1"/>
    <property type="molecule type" value="Genomic_DNA"/>
</dbReference>
<feature type="compositionally biased region" description="Basic and acidic residues" evidence="5">
    <location>
        <begin position="222"/>
        <end position="236"/>
    </location>
</feature>
<dbReference type="InterPro" id="IPR059023">
    <property type="entry name" value="RNA_hel_CTD"/>
</dbReference>
<feature type="compositionally biased region" description="Basic and acidic residues" evidence="5">
    <location>
        <begin position="38"/>
        <end position="49"/>
    </location>
</feature>
<feature type="compositionally biased region" description="Low complexity" evidence="5">
    <location>
        <begin position="137"/>
        <end position="147"/>
    </location>
</feature>
<evidence type="ECO:0000259" key="8">
    <source>
        <dbReference type="PROSITE" id="PS51194"/>
    </source>
</evidence>
<dbReference type="PANTHER" id="PTHR18934:SF267">
    <property type="entry name" value="ATP-DEPENDENT RNA HELICASE YLR419W-RELATED"/>
    <property type="match status" value="1"/>
</dbReference>
<dbReference type="InterPro" id="IPR014001">
    <property type="entry name" value="Helicase_ATP-bd"/>
</dbReference>
<dbReference type="GO" id="GO:0016787">
    <property type="term" value="F:hydrolase activity"/>
    <property type="evidence" value="ECO:0007669"/>
    <property type="project" value="UniProtKB-KW"/>
</dbReference>
<dbReference type="Pfam" id="PF05773">
    <property type="entry name" value="RWD"/>
    <property type="match status" value="1"/>
</dbReference>
<dbReference type="SMART" id="SM00487">
    <property type="entry name" value="DEXDc"/>
    <property type="match status" value="1"/>
</dbReference>
<keyword evidence="2" id="KW-0378">Hydrolase</keyword>
<dbReference type="InterPro" id="IPR001650">
    <property type="entry name" value="Helicase_C-like"/>
</dbReference>
<feature type="region of interest" description="Disordered" evidence="5">
    <location>
        <begin position="969"/>
        <end position="1010"/>
    </location>
</feature>
<dbReference type="PROSITE" id="PS00690">
    <property type="entry name" value="DEAH_ATP_HELICASE"/>
    <property type="match status" value="1"/>
</dbReference>
<feature type="compositionally biased region" description="Basic and acidic residues" evidence="5">
    <location>
        <begin position="698"/>
        <end position="721"/>
    </location>
</feature>
<dbReference type="Gene3D" id="3.40.50.300">
    <property type="entry name" value="P-loop containing nucleotide triphosphate hydrolases"/>
    <property type="match status" value="2"/>
</dbReference>
<feature type="compositionally biased region" description="Low complexity" evidence="5">
    <location>
        <begin position="1"/>
        <end position="11"/>
    </location>
</feature>
<dbReference type="Pfam" id="PF00270">
    <property type="entry name" value="DEAD"/>
    <property type="match status" value="1"/>
</dbReference>
<dbReference type="InterPro" id="IPR011709">
    <property type="entry name" value="DEAD-box_helicase_OB_fold"/>
</dbReference>
<dbReference type="SMART" id="SM00847">
    <property type="entry name" value="HA2"/>
    <property type="match status" value="1"/>
</dbReference>
<feature type="region of interest" description="Disordered" evidence="5">
    <location>
        <begin position="109"/>
        <end position="147"/>
    </location>
</feature>
<dbReference type="InterPro" id="IPR016135">
    <property type="entry name" value="UBQ-conjugating_enzyme/RWD"/>
</dbReference>
<reference evidence="9 10" key="1">
    <citation type="submission" date="2024-10" db="EMBL/GenBank/DDBJ databases">
        <title>Updated reference genomes for cyclostephanoid diatoms.</title>
        <authorList>
            <person name="Roberts W.R."/>
            <person name="Alverson A.J."/>
        </authorList>
    </citation>
    <scope>NUCLEOTIDE SEQUENCE [LARGE SCALE GENOMIC DNA]</scope>
    <source>
        <strain evidence="9 10">AJA232-27</strain>
    </source>
</reference>
<name>A0ABD3M0D4_9STRA</name>
<feature type="region of interest" description="Disordered" evidence="5">
    <location>
        <begin position="1451"/>
        <end position="1472"/>
    </location>
</feature>
<keyword evidence="4" id="KW-0067">ATP-binding</keyword>
<feature type="region of interest" description="Disordered" evidence="5">
    <location>
        <begin position="169"/>
        <end position="242"/>
    </location>
</feature>
<proteinExistence type="predicted"/>
<keyword evidence="10" id="KW-1185">Reference proteome</keyword>
<evidence type="ECO:0000256" key="2">
    <source>
        <dbReference type="ARBA" id="ARBA00022801"/>
    </source>
</evidence>
<evidence type="ECO:0000259" key="7">
    <source>
        <dbReference type="PROSITE" id="PS51192"/>
    </source>
</evidence>
<feature type="compositionally biased region" description="Polar residues" evidence="5">
    <location>
        <begin position="1001"/>
        <end position="1010"/>
    </location>
</feature>
<dbReference type="InterPro" id="IPR027417">
    <property type="entry name" value="P-loop_NTPase"/>
</dbReference>
<dbReference type="GO" id="GO:0005524">
    <property type="term" value="F:ATP binding"/>
    <property type="evidence" value="ECO:0007669"/>
    <property type="project" value="UniProtKB-KW"/>
</dbReference>
<evidence type="ECO:0000256" key="1">
    <source>
        <dbReference type="ARBA" id="ARBA00022741"/>
    </source>
</evidence>
<feature type="region of interest" description="Disordered" evidence="5">
    <location>
        <begin position="389"/>
        <end position="444"/>
    </location>
</feature>
<dbReference type="PANTHER" id="PTHR18934">
    <property type="entry name" value="ATP-DEPENDENT RNA HELICASE"/>
    <property type="match status" value="1"/>
</dbReference>
<dbReference type="InterPro" id="IPR011545">
    <property type="entry name" value="DEAD/DEAH_box_helicase_dom"/>
</dbReference>
<sequence>MGKSSSSSSNKGGKKKSAASVPACCTCTDPYQCTCGNRPERPSRGHKWDAATQTWGGKGHKQRGASGQAAATSSSSTLAAASAGIVPLSTSTSGRKESYYYGVSAGAGSGSGSSVGVGGSGSSGEGWKKQQHKGGIMSPSSSTSSLSSMTSSARQMAIQIVNGFGGGSNNNSYHGGSSNNSGNNNAVGKRNDAAITDTATAATSSRWQPTTTTTSANNSSNKEVEERRIRQEEIATRRRKHQAMLDANKPMEIFLSKQFRTRIEKLLLSLDIEEEDDDDGSYNNISRCSNNNLDDNEENGEDSISINNEEEEMEEIDTHRLLVRDGFSSSDVLDAMKTIRRKRTTTRRTSISNTTTAKEGETRNNFYEEVLQYLCIRLNEDELPSGFDPRGGSLDVVRTKDVGGGGGARRDEEKGMSKTVSMGQNEDRMVADETTGDKNDRNEDNDGVVLRFAKRFGLTRREAYAIRSYSQSPESSVASSTNSFLCTRESEGEDYDMMRRAFSRVLVDAASLDVGDGEVPTLSEEDRQRNLDASSDEIEAMESIFVGDGELSIERNGKTTCVSIALPPFGKDSLFLEVHYADGFYPDLPPMVFVVSAGGLDSSEEEDSYHCGGKVHLDLVRHLSEMGHGREVIFELFGVASSLLQEEAESPSNALSSVLLSHLRPNDEGEVDSALEINEENNNCNTLEGLVSSNQSNTKDDGRDEADDKGKLQSLKRERPTKPTKRRPRDRDTFWNVPPDDIPPATSLPISPALARERKSLPAAAARGEFLSLLARAVDCGRRVLLVTGETGCGKTTQIPQFILESSPIKSKIIVAQPRRLAATGVASRVAAERGESRPGVASVGYVVRGDSKTCSSTRLLFCTTGVLLRQLQSRSALENVSHIVIDEVHERHLDTDVLLAILKQTMPSLPNLTVVLMSATMDADRFAMYWGEGTPRMHIPGRTFPVQDFTLEDVLEMTCYIPPKKKKKQSQYFRGDSGGSNQNRSSFVDGDDPGDDANSPVGTGSNSTPEVCVVPLAERLKRINEDEIDYDLIAVLIKTLLQRKDDDGSILVFLPGAGEIERAERAIRQIVNGFNISILPLHGGLQPEKQQQVFVPAMKGCTKLILSTNVAETSITIPDCTIVVDTCKEKQSSFDPTNRMPLLLERFASRDSLKQRRGRAGRVRQGTCYKLISSSLHGKLPEHGEPEIKRCALDQTLLSLLYLGLEDGSGEFIRTLLDPPSRQSIDSALHFLNKIGALNKVGDIAFLTPLGIHLAGIPSPPAVGKLLVMGCLLGCRDISVAIAAGMSVGRSPFLRIDSFNNGKRRSEDEIEQEKELASSKIIEERAALFKMVGNSDHVMLGKTFLLWRDSTGASERKKLSDRLGLSFNGMRDILALTSQFDSSLSSLGFRPSTACNRNENSWRIVRSVLVASLSPTQVIRVQRPSAKYTETVEGAVEKEGDAKELKFFIRGGGESNTGKSDPESTNRSNVSEERVFIHPSSSNFAVGSFSCPWLVYHRLIHTSKAFVSDATECNPYSLLLFGGPMEVRASKGLIVIDDWIHLSANARIGSLIGGLRKLVDNLLDQKVADPSLDISDSTEMKLITDLIRQDGV</sequence>
<dbReference type="SUPFAM" id="SSF54495">
    <property type="entry name" value="UBC-like"/>
    <property type="match status" value="1"/>
</dbReference>
<feature type="domain" description="Helicase ATP-binding" evidence="7">
    <location>
        <begin position="776"/>
        <end position="940"/>
    </location>
</feature>
<keyword evidence="1" id="KW-0547">Nucleotide-binding</keyword>
<dbReference type="PROSITE" id="PS51194">
    <property type="entry name" value="HELICASE_CTER"/>
    <property type="match status" value="1"/>
</dbReference>
<dbReference type="InterPro" id="IPR002464">
    <property type="entry name" value="DNA/RNA_helicase_DEAH_CS"/>
</dbReference>
<dbReference type="Pfam" id="PF00271">
    <property type="entry name" value="Helicase_C"/>
    <property type="match status" value="1"/>
</dbReference>
<dbReference type="Proteomes" id="UP001530293">
    <property type="component" value="Unassembled WGS sequence"/>
</dbReference>
<feature type="region of interest" description="Disordered" evidence="5">
    <location>
        <begin position="686"/>
        <end position="747"/>
    </location>
</feature>
<dbReference type="Gene3D" id="3.10.110.10">
    <property type="entry name" value="Ubiquitin Conjugating Enzyme"/>
    <property type="match status" value="1"/>
</dbReference>
<dbReference type="CDD" id="cd17917">
    <property type="entry name" value="DEXHc_RHA-like"/>
    <property type="match status" value="1"/>
</dbReference>
<feature type="compositionally biased region" description="Basic and acidic residues" evidence="5">
    <location>
        <begin position="1461"/>
        <end position="1472"/>
    </location>
</feature>
<comment type="caution">
    <text evidence="9">The sequence shown here is derived from an EMBL/GenBank/DDBJ whole genome shotgun (WGS) entry which is preliminary data.</text>
</comment>
<dbReference type="CDD" id="cd18791">
    <property type="entry name" value="SF2_C_RHA"/>
    <property type="match status" value="1"/>
</dbReference>
<feature type="compositionally biased region" description="Basic and acidic residues" evidence="5">
    <location>
        <begin position="425"/>
        <end position="444"/>
    </location>
</feature>
<feature type="compositionally biased region" description="Low complexity" evidence="5">
    <location>
        <begin position="193"/>
        <end position="203"/>
    </location>
</feature>
<feature type="domain" description="Helicase C-terminal" evidence="8">
    <location>
        <begin position="1032"/>
        <end position="1202"/>
    </location>
</feature>
<keyword evidence="3" id="KW-0347">Helicase</keyword>
<evidence type="ECO:0000259" key="6">
    <source>
        <dbReference type="PROSITE" id="PS50908"/>
    </source>
</evidence>
<evidence type="ECO:0000313" key="10">
    <source>
        <dbReference type="Proteomes" id="UP001530293"/>
    </source>
</evidence>
<dbReference type="Pfam" id="PF07717">
    <property type="entry name" value="OB_NTP_bind"/>
    <property type="match status" value="1"/>
</dbReference>
<organism evidence="9 10">
    <name type="scientific">Discostella pseudostelligera</name>
    <dbReference type="NCBI Taxonomy" id="259834"/>
    <lineage>
        <taxon>Eukaryota</taxon>
        <taxon>Sar</taxon>
        <taxon>Stramenopiles</taxon>
        <taxon>Ochrophyta</taxon>
        <taxon>Bacillariophyta</taxon>
        <taxon>Coscinodiscophyceae</taxon>
        <taxon>Thalassiosirophycidae</taxon>
        <taxon>Stephanodiscales</taxon>
        <taxon>Stephanodiscaceae</taxon>
        <taxon>Discostella</taxon>
    </lineage>
</organism>
<evidence type="ECO:0008006" key="11">
    <source>
        <dbReference type="Google" id="ProtNLM"/>
    </source>
</evidence>
<dbReference type="SMART" id="SM00490">
    <property type="entry name" value="HELICc"/>
    <property type="match status" value="1"/>
</dbReference>
<accession>A0ABD3M0D4</accession>
<feature type="compositionally biased region" description="Low complexity" evidence="5">
    <location>
        <begin position="210"/>
        <end position="221"/>
    </location>
</feature>
<feature type="region of interest" description="Disordered" evidence="5">
    <location>
        <begin position="1"/>
        <end position="21"/>
    </location>
</feature>
<dbReference type="PROSITE" id="PS51192">
    <property type="entry name" value="HELICASE_ATP_BIND_1"/>
    <property type="match status" value="1"/>
</dbReference>
<evidence type="ECO:0000256" key="4">
    <source>
        <dbReference type="ARBA" id="ARBA00022840"/>
    </source>
</evidence>
<dbReference type="SUPFAM" id="SSF52540">
    <property type="entry name" value="P-loop containing nucleoside triphosphate hydrolases"/>
    <property type="match status" value="1"/>
</dbReference>
<dbReference type="Pfam" id="PF26026">
    <property type="entry name" value="RNA_hel_CTD"/>
    <property type="match status" value="1"/>
</dbReference>
<feature type="compositionally biased region" description="Polar residues" evidence="5">
    <location>
        <begin position="686"/>
        <end position="697"/>
    </location>
</feature>
<evidence type="ECO:0000313" key="9">
    <source>
        <dbReference type="EMBL" id="KAL3757465.1"/>
    </source>
</evidence>
<dbReference type="InterPro" id="IPR006575">
    <property type="entry name" value="RWD_dom"/>
</dbReference>
<feature type="domain" description="RWD" evidence="6">
    <location>
        <begin position="536"/>
        <end position="647"/>
    </location>
</feature>
<evidence type="ECO:0000256" key="3">
    <source>
        <dbReference type="ARBA" id="ARBA00022806"/>
    </source>
</evidence>
<feature type="compositionally biased region" description="Gly residues" evidence="5">
    <location>
        <begin position="109"/>
        <end position="124"/>
    </location>
</feature>